<comment type="caution">
    <text evidence="1">The sequence shown here is derived from an EMBL/GenBank/DDBJ whole genome shotgun (WGS) entry which is preliminary data.</text>
</comment>
<evidence type="ECO:0000313" key="2">
    <source>
        <dbReference type="Proteomes" id="UP000266841"/>
    </source>
</evidence>
<reference evidence="1 2" key="1">
    <citation type="journal article" date="2012" name="Genome Biol.">
        <title>Genome and low-iron response of an oceanic diatom adapted to chronic iron limitation.</title>
        <authorList>
            <person name="Lommer M."/>
            <person name="Specht M."/>
            <person name="Roy A.S."/>
            <person name="Kraemer L."/>
            <person name="Andreson R."/>
            <person name="Gutowska M.A."/>
            <person name="Wolf J."/>
            <person name="Bergner S.V."/>
            <person name="Schilhabel M.B."/>
            <person name="Klostermeier U.C."/>
            <person name="Beiko R.G."/>
            <person name="Rosenstiel P."/>
            <person name="Hippler M."/>
            <person name="Laroche J."/>
        </authorList>
    </citation>
    <scope>NUCLEOTIDE SEQUENCE [LARGE SCALE GENOMIC DNA]</scope>
    <source>
        <strain evidence="1 2">CCMP1005</strain>
    </source>
</reference>
<organism evidence="1 2">
    <name type="scientific">Thalassiosira oceanica</name>
    <name type="common">Marine diatom</name>
    <dbReference type="NCBI Taxonomy" id="159749"/>
    <lineage>
        <taxon>Eukaryota</taxon>
        <taxon>Sar</taxon>
        <taxon>Stramenopiles</taxon>
        <taxon>Ochrophyta</taxon>
        <taxon>Bacillariophyta</taxon>
        <taxon>Coscinodiscophyceae</taxon>
        <taxon>Thalassiosirophycidae</taxon>
        <taxon>Thalassiosirales</taxon>
        <taxon>Thalassiosiraceae</taxon>
        <taxon>Thalassiosira</taxon>
    </lineage>
</organism>
<accession>K0SIA3</accession>
<name>K0SIA3_THAOC</name>
<protein>
    <submittedName>
        <fullName evidence="1">Uncharacterized protein</fullName>
    </submittedName>
</protein>
<proteinExistence type="predicted"/>
<gene>
    <name evidence="1" type="ORF">THAOC_21693</name>
</gene>
<evidence type="ECO:0000313" key="1">
    <source>
        <dbReference type="EMBL" id="EJK58202.1"/>
    </source>
</evidence>
<dbReference type="Proteomes" id="UP000266841">
    <property type="component" value="Unassembled WGS sequence"/>
</dbReference>
<dbReference type="AlphaFoldDB" id="K0SIA3"/>
<dbReference type="EMBL" id="AGNL01025924">
    <property type="protein sequence ID" value="EJK58202.1"/>
    <property type="molecule type" value="Genomic_DNA"/>
</dbReference>
<sequence length="158" mass="17090">MVLAYTAGQPLDESLLVSGNLNNSRGGKGLGHTLFQEFFDACCEVLIPSAAADERRNGDFMHASGACSVADLRRQAVALLEAKVKDGELKEMPPCPNDEWIRLQFVPNVHDSELASKFTGRLNCMQITGEHWGTAMEVEVAMCVHDAFPLPIGSRSGG</sequence>
<keyword evidence="2" id="KW-1185">Reference proteome</keyword>